<dbReference type="Pfam" id="PF25772">
    <property type="entry name" value="HEAT_RRP12_N"/>
    <property type="match status" value="1"/>
</dbReference>
<gene>
    <name evidence="7" type="ORF">SCHPADRAFT_843222</name>
</gene>
<evidence type="ECO:0000259" key="6">
    <source>
        <dbReference type="Pfam" id="PF25772"/>
    </source>
</evidence>
<reference evidence="7 8" key="1">
    <citation type="submission" date="2015-04" db="EMBL/GenBank/DDBJ databases">
        <title>Complete genome sequence of Schizopora paradoxa KUC8140, a cosmopolitan wood degrader in East Asia.</title>
        <authorList>
            <consortium name="DOE Joint Genome Institute"/>
            <person name="Min B."/>
            <person name="Park H."/>
            <person name="Jang Y."/>
            <person name="Kim J.-J."/>
            <person name="Kim K.H."/>
            <person name="Pangilinan J."/>
            <person name="Lipzen A."/>
            <person name="Riley R."/>
            <person name="Grigoriev I.V."/>
            <person name="Spatafora J.W."/>
            <person name="Choi I.-G."/>
        </authorList>
    </citation>
    <scope>NUCLEOTIDE SEQUENCE [LARGE SCALE GENOMIC DNA]</scope>
    <source>
        <strain evidence="7 8">KUC8140</strain>
    </source>
</reference>
<comment type="subcellular location">
    <subcellularLocation>
        <location evidence="1">Nucleus</location>
    </subcellularLocation>
</comment>
<dbReference type="Gene3D" id="1.25.10.10">
    <property type="entry name" value="Leucine-rich Repeat Variant"/>
    <property type="match status" value="3"/>
</dbReference>
<dbReference type="InterPro" id="IPR052087">
    <property type="entry name" value="RRP12"/>
</dbReference>
<dbReference type="OrthoDB" id="2192888at2759"/>
<feature type="domain" description="RRP12 HEAT" evidence="5">
    <location>
        <begin position="343"/>
        <end position="640"/>
    </location>
</feature>
<evidence type="ECO:0000313" key="7">
    <source>
        <dbReference type="EMBL" id="KLO19425.1"/>
    </source>
</evidence>
<evidence type="ECO:0000256" key="2">
    <source>
        <dbReference type="ARBA" id="ARBA00007690"/>
    </source>
</evidence>
<feature type="compositionally biased region" description="Basic and acidic residues" evidence="4">
    <location>
        <begin position="1097"/>
        <end position="1108"/>
    </location>
</feature>
<evidence type="ECO:0000259" key="5">
    <source>
        <dbReference type="Pfam" id="PF08161"/>
    </source>
</evidence>
<comment type="similarity">
    <text evidence="2">Belongs to the RRP12 family.</text>
</comment>
<dbReference type="AlphaFoldDB" id="A0A0H2S5D5"/>
<dbReference type="FunCoup" id="A0A0H2S5D5">
    <property type="interactions" value="362"/>
</dbReference>
<evidence type="ECO:0000313" key="8">
    <source>
        <dbReference type="Proteomes" id="UP000053477"/>
    </source>
</evidence>
<dbReference type="InterPro" id="IPR012978">
    <property type="entry name" value="HEAT_RRP12"/>
</dbReference>
<dbReference type="STRING" id="27342.A0A0H2S5D5"/>
<dbReference type="SUPFAM" id="SSF48371">
    <property type="entry name" value="ARM repeat"/>
    <property type="match status" value="1"/>
</dbReference>
<feature type="compositionally biased region" description="Basic and acidic residues" evidence="4">
    <location>
        <begin position="1057"/>
        <end position="1069"/>
    </location>
</feature>
<keyword evidence="3" id="KW-0539">Nucleus</keyword>
<dbReference type="InterPro" id="IPR016024">
    <property type="entry name" value="ARM-type_fold"/>
</dbReference>
<name>A0A0H2S5D5_9AGAM</name>
<dbReference type="InParanoid" id="A0A0H2S5D5"/>
<dbReference type="PANTHER" id="PTHR48287:SF1">
    <property type="entry name" value="ARM REPEAT SUPERFAMILY PROTEIN"/>
    <property type="match status" value="1"/>
</dbReference>
<accession>A0A0H2S5D5</accession>
<sequence length="1238" mass="135844">MEAELSKIRPHTSSNLPHQKAPATLLSALEGTFKEQNTDASPTAYFAGLLTALESTVQSERDGEFKLGDGDILPAELYLLALVGPFVPPPIVRHHLNSLLSVTAPLWPSLNAHAPPLRSQLTLYNAILRALDRALLDNQVIRQSFSTILQLCVDCRPKVRRRAADLVHDVLASPPSPLIRHPYSDRVGEWVVNSLSEVNALGSTKQKVKKNAEDFSSAAIHLLTFIKPILPYLPSSVLPSITTSLLALPRFGNPFLSQAAYGVLSDLLSIPEDPIATRNIETSSSELLKAVLNSPPLKTDFALLPSWLHVIGQIMLVYSSTNPSACDGEILKVWKTIFPYLESSDANTRREAAESLSILTRCISPRLMQAALSKNASKSAVGQIISQTYQSLDALAYARSLPELFSVVSSLILSLRHRFEGRASPTVAESLLLDMLVKAAGMRGKKGFEYKESVDGALKTAMTVLGPEVLFKVLPLNLEPEDRSAGREPRAYLLPLLVHNHPSPLGHFLSYFVPLTERMFNLQQKADTEGRSSEAKVWSVLVSQIWNGLPAYCYRTPGLEESFNPQFAQMLSQLLYNQPELRAPVLKALKIVVTSNTQNPEKRDPPDDFEVPEEELSKNLAYLRSQAESWLAVLFNVFSSVGRDVQGSVGEVISTWAAICESKSLTTTCEKVVGMLKTNISKTSNARGKADAEHAVIASLQDILVILVPHIAEKDAQSIFTLCLSPELLKSGDNGVQKRTYKLLTKLVQSEKLKLDVEKLFAQVDEVAEDALPAAKKDRMAFLAALLAKLDRNSLHVIPSLISEAVLGTKEPSEKARSAAFDLIVAMGNKMNEGGTVKRAKLNGMDEDDMTEVSASLHEYFVMMAGGLAGASPHMISATITAISRLVFEFKDALPLELLTEVFTTLLVYLTSTNREIVKSALGFVKLSIHSLPVELVRPHLNQVVPALLAWSHDHKNHFKEKVKHIFERMIRRFGWDDVFAHTGEDEDAKKVLLNIKKRKERAKRKKAQRAEGDEEEAETTKPKTTGDAFEDVLYGSESESDDSDGEQASSGKPKRKGLESGARLRLDQDEPMDLLQGASSRIVANGSGKRRNPKKSASDFKTDDDTGKMIIDGETETEVDEPTADVAGTAYRESITSADGFTRGSRGQIKFNKDTKKRRRDNAEGGSDVEMADEAAESRKKLKSKTPSKLGQEFKAKRAGGDVKKGGVDPYAYISLSQAAKGGKRKGQSSFTVTGKR</sequence>
<keyword evidence="8" id="KW-1185">Reference proteome</keyword>
<dbReference type="InterPro" id="IPR011989">
    <property type="entry name" value="ARM-like"/>
</dbReference>
<dbReference type="EMBL" id="KQ085886">
    <property type="protein sequence ID" value="KLO19425.1"/>
    <property type="molecule type" value="Genomic_DNA"/>
</dbReference>
<feature type="domain" description="RRP12 N-terminal HEAT" evidence="6">
    <location>
        <begin position="12"/>
        <end position="271"/>
    </location>
</feature>
<dbReference type="Proteomes" id="UP000053477">
    <property type="component" value="Unassembled WGS sequence"/>
</dbReference>
<feature type="compositionally biased region" description="Acidic residues" evidence="4">
    <location>
        <begin position="1114"/>
        <end position="1124"/>
    </location>
</feature>
<organism evidence="7 8">
    <name type="scientific">Schizopora paradoxa</name>
    <dbReference type="NCBI Taxonomy" id="27342"/>
    <lineage>
        <taxon>Eukaryota</taxon>
        <taxon>Fungi</taxon>
        <taxon>Dikarya</taxon>
        <taxon>Basidiomycota</taxon>
        <taxon>Agaricomycotina</taxon>
        <taxon>Agaricomycetes</taxon>
        <taxon>Hymenochaetales</taxon>
        <taxon>Schizoporaceae</taxon>
        <taxon>Schizopora</taxon>
    </lineage>
</organism>
<evidence type="ECO:0000256" key="1">
    <source>
        <dbReference type="ARBA" id="ARBA00004123"/>
    </source>
</evidence>
<proteinExistence type="inferred from homology"/>
<dbReference type="InterPro" id="IPR057860">
    <property type="entry name" value="HEAT_RRP12_N"/>
</dbReference>
<evidence type="ECO:0000256" key="3">
    <source>
        <dbReference type="ARBA" id="ARBA00023242"/>
    </source>
</evidence>
<feature type="compositionally biased region" description="Basic and acidic residues" evidence="4">
    <location>
        <begin position="1193"/>
        <end position="1208"/>
    </location>
</feature>
<feature type="region of interest" description="Disordered" evidence="4">
    <location>
        <begin position="1001"/>
        <end position="1238"/>
    </location>
</feature>
<evidence type="ECO:0000256" key="4">
    <source>
        <dbReference type="SAM" id="MobiDB-lite"/>
    </source>
</evidence>
<dbReference type="PANTHER" id="PTHR48287">
    <property type="entry name" value="ARM REPEAT SUPERFAMILY PROTEIN"/>
    <property type="match status" value="1"/>
</dbReference>
<feature type="compositionally biased region" description="Polar residues" evidence="4">
    <location>
        <begin position="1229"/>
        <end position="1238"/>
    </location>
</feature>
<dbReference type="Pfam" id="PF08161">
    <property type="entry name" value="RRP12_HEAT"/>
    <property type="match status" value="1"/>
</dbReference>
<feature type="region of interest" description="Disordered" evidence="4">
    <location>
        <begin position="1"/>
        <end position="21"/>
    </location>
</feature>
<protein>
    <submittedName>
        <fullName evidence="7">NUC173-domain-containing protein</fullName>
    </submittedName>
</protein>
<dbReference type="GO" id="GO:0005634">
    <property type="term" value="C:nucleus"/>
    <property type="evidence" value="ECO:0007669"/>
    <property type="project" value="UniProtKB-SubCell"/>
</dbReference>